<evidence type="ECO:0000313" key="1">
    <source>
        <dbReference type="EMBL" id="CAF3939579.1"/>
    </source>
</evidence>
<comment type="caution">
    <text evidence="1">The sequence shown here is derived from an EMBL/GenBank/DDBJ whole genome shotgun (WGS) entry which is preliminary data.</text>
</comment>
<accession>A0A819JW60</accession>
<reference evidence="1" key="1">
    <citation type="submission" date="2021-02" db="EMBL/GenBank/DDBJ databases">
        <authorList>
            <person name="Nowell W R."/>
        </authorList>
    </citation>
    <scope>NUCLEOTIDE SEQUENCE</scope>
</reference>
<sequence>MATSKKTSDPIIQGLSKLIDDPLTDENEKIKYIHKRIYMNYEKKKWINVIEDVNLYQKMTKSKKLEILKIKSEFQQFCHKSRMALIEIADDSDIDDDERERFFFTLCAKNADDFINGIGGQHLFDRLFSLHGLDLTSSLQILIELNVRYSFMYLSYLFISSAQVLNLYDEYFCTWFDEDDLMISLIIYGSRKSDILLGQTMKEYNELYTRLIERKFKLIAKTHTYASCLFEVLICCLTPMYIVSNMCQRELILADMLKKPIVPVMFESTP</sequence>
<gene>
    <name evidence="1" type="ORF">JBS370_LOCUS22920</name>
</gene>
<organism evidence="1 2">
    <name type="scientific">Rotaria sordida</name>
    <dbReference type="NCBI Taxonomy" id="392033"/>
    <lineage>
        <taxon>Eukaryota</taxon>
        <taxon>Metazoa</taxon>
        <taxon>Spiralia</taxon>
        <taxon>Gnathifera</taxon>
        <taxon>Rotifera</taxon>
        <taxon>Eurotatoria</taxon>
        <taxon>Bdelloidea</taxon>
        <taxon>Philodinida</taxon>
        <taxon>Philodinidae</taxon>
        <taxon>Rotaria</taxon>
    </lineage>
</organism>
<dbReference type="Proteomes" id="UP000663836">
    <property type="component" value="Unassembled WGS sequence"/>
</dbReference>
<protein>
    <submittedName>
        <fullName evidence="1">Uncharacterized protein</fullName>
    </submittedName>
</protein>
<dbReference type="AlphaFoldDB" id="A0A819JW60"/>
<name>A0A819JW60_9BILA</name>
<evidence type="ECO:0000313" key="2">
    <source>
        <dbReference type="Proteomes" id="UP000663836"/>
    </source>
</evidence>
<proteinExistence type="predicted"/>
<dbReference type="EMBL" id="CAJOBD010003288">
    <property type="protein sequence ID" value="CAF3939579.1"/>
    <property type="molecule type" value="Genomic_DNA"/>
</dbReference>